<keyword evidence="13" id="KW-1185">Reference proteome</keyword>
<evidence type="ECO:0000256" key="5">
    <source>
        <dbReference type="ARBA" id="ARBA00022519"/>
    </source>
</evidence>
<name>A0ABT1QMZ0_9GAMM</name>
<keyword evidence="10 11" id="KW-0472">Membrane</keyword>
<dbReference type="InterPro" id="IPR045863">
    <property type="entry name" value="CorA_TM1_TM2"/>
</dbReference>
<keyword evidence="3" id="KW-0813">Transport</keyword>
<keyword evidence="9" id="KW-0406">Ion transport</keyword>
<dbReference type="SUPFAM" id="SSF144083">
    <property type="entry name" value="Magnesium transport protein CorA, transmembrane region"/>
    <property type="match status" value="1"/>
</dbReference>
<feature type="transmembrane region" description="Helical" evidence="11">
    <location>
        <begin position="270"/>
        <end position="290"/>
    </location>
</feature>
<organism evidence="12 13">
    <name type="scientific">Tahibacter harae</name>
    <dbReference type="NCBI Taxonomy" id="2963937"/>
    <lineage>
        <taxon>Bacteria</taxon>
        <taxon>Pseudomonadati</taxon>
        <taxon>Pseudomonadota</taxon>
        <taxon>Gammaproteobacteria</taxon>
        <taxon>Lysobacterales</taxon>
        <taxon>Rhodanobacteraceae</taxon>
        <taxon>Tahibacter</taxon>
    </lineage>
</organism>
<evidence type="ECO:0000256" key="9">
    <source>
        <dbReference type="ARBA" id="ARBA00023065"/>
    </source>
</evidence>
<accession>A0ABT1QMZ0</accession>
<evidence type="ECO:0000256" key="3">
    <source>
        <dbReference type="ARBA" id="ARBA00022448"/>
    </source>
</evidence>
<dbReference type="Proteomes" id="UP001165498">
    <property type="component" value="Unassembled WGS sequence"/>
</dbReference>
<feature type="transmembrane region" description="Helical" evidence="11">
    <location>
        <begin position="302"/>
        <end position="322"/>
    </location>
</feature>
<comment type="caution">
    <text evidence="12">The sequence shown here is derived from an EMBL/GenBank/DDBJ whole genome shotgun (WGS) entry which is preliminary data.</text>
</comment>
<dbReference type="PANTHER" id="PTHR46494">
    <property type="entry name" value="CORA FAMILY METAL ION TRANSPORTER (EUROFUNG)"/>
    <property type="match status" value="1"/>
</dbReference>
<evidence type="ECO:0000313" key="13">
    <source>
        <dbReference type="Proteomes" id="UP001165498"/>
    </source>
</evidence>
<keyword evidence="4" id="KW-1003">Cell membrane</keyword>
<keyword evidence="8 11" id="KW-1133">Transmembrane helix</keyword>
<keyword evidence="7" id="KW-0862">Zinc</keyword>
<keyword evidence="5" id="KW-0997">Cell inner membrane</keyword>
<dbReference type="PANTHER" id="PTHR46494:SF3">
    <property type="entry name" value="ZINC TRANSPORT PROTEIN ZNTB"/>
    <property type="match status" value="1"/>
</dbReference>
<dbReference type="Gene3D" id="1.20.58.340">
    <property type="entry name" value="Magnesium transport protein CorA, transmembrane region"/>
    <property type="match status" value="2"/>
</dbReference>
<evidence type="ECO:0000256" key="11">
    <source>
        <dbReference type="SAM" id="Phobius"/>
    </source>
</evidence>
<evidence type="ECO:0000256" key="8">
    <source>
        <dbReference type="ARBA" id="ARBA00022989"/>
    </source>
</evidence>
<gene>
    <name evidence="12" type="ORF">NM961_04170</name>
</gene>
<protein>
    <submittedName>
        <fullName evidence="12">CorA family divalent cation transporter</fullName>
    </submittedName>
</protein>
<reference evidence="12" key="1">
    <citation type="submission" date="2022-07" db="EMBL/GenBank/DDBJ databases">
        <title>Tahibacter sp., a new gammaproteobacterium isolated from the silt sample collected at pig farm.</title>
        <authorList>
            <person name="Chen H."/>
        </authorList>
    </citation>
    <scope>NUCLEOTIDE SEQUENCE</scope>
    <source>
        <strain evidence="12">P2K</strain>
    </source>
</reference>
<dbReference type="EMBL" id="JANFQO010000003">
    <property type="protein sequence ID" value="MCQ4163900.1"/>
    <property type="molecule type" value="Genomic_DNA"/>
</dbReference>
<evidence type="ECO:0000256" key="10">
    <source>
        <dbReference type="ARBA" id="ARBA00023136"/>
    </source>
</evidence>
<keyword evidence="6 11" id="KW-0812">Transmembrane</keyword>
<evidence type="ECO:0000256" key="4">
    <source>
        <dbReference type="ARBA" id="ARBA00022475"/>
    </source>
</evidence>
<evidence type="ECO:0000313" key="12">
    <source>
        <dbReference type="EMBL" id="MCQ4163900.1"/>
    </source>
</evidence>
<evidence type="ECO:0000256" key="6">
    <source>
        <dbReference type="ARBA" id="ARBA00022692"/>
    </source>
</evidence>
<dbReference type="Gene3D" id="3.30.460.20">
    <property type="entry name" value="CorA soluble domain-like"/>
    <property type="match status" value="1"/>
</dbReference>
<dbReference type="InterPro" id="IPR045861">
    <property type="entry name" value="CorA_cytoplasmic_dom"/>
</dbReference>
<comment type="subcellular location">
    <subcellularLocation>
        <location evidence="1">Cell membrane</location>
        <topology evidence="1">Multi-pass membrane protein</topology>
    </subcellularLocation>
</comment>
<dbReference type="RefSeq" id="WP_255911584.1">
    <property type="nucleotide sequence ID" value="NZ_JANFQO010000003.1"/>
</dbReference>
<proteinExistence type="inferred from homology"/>
<evidence type="ECO:0000256" key="7">
    <source>
        <dbReference type="ARBA" id="ARBA00022833"/>
    </source>
</evidence>
<dbReference type="InterPro" id="IPR002523">
    <property type="entry name" value="MgTranspt_CorA/ZnTranspt_ZntB"/>
</dbReference>
<evidence type="ECO:0000256" key="1">
    <source>
        <dbReference type="ARBA" id="ARBA00004651"/>
    </source>
</evidence>
<sequence>MARSSVNSCRARLFDAHGDDRSLSCEDLAALRLQDHQLLWVDLEAPGKAELDTVCAALGIPRQAVAETAAAATTPCLRKFGDCFCVRVVAVSGNDGLALQGQVLTLLATQNTVVSVHDKPVPFVDSLRQREAAGSDIGGLSAESFVAALLDWHLTTYFDAVADFEMAVERLEVGILAELQRDLLPELRRLRKAASRLRRMLAPHRAVFSALSRPDFRPTETAAANAHFAALDTRYERAMDVVENARDLVVGSFELLSSQTALRTNAAMRLLSFIAVVVGTLAVVAGILGMNFDAPFFRTQAAGFWTAVAAMAAIAAGLIATARFRRWF</sequence>
<evidence type="ECO:0000256" key="2">
    <source>
        <dbReference type="ARBA" id="ARBA00009765"/>
    </source>
</evidence>
<dbReference type="Pfam" id="PF01544">
    <property type="entry name" value="CorA"/>
    <property type="match status" value="1"/>
</dbReference>
<comment type="similarity">
    <text evidence="2">Belongs to the CorA metal ion transporter (MIT) (TC 1.A.35) family.</text>
</comment>
<dbReference type="SUPFAM" id="SSF143865">
    <property type="entry name" value="CorA soluble domain-like"/>
    <property type="match status" value="1"/>
</dbReference>